<sequence length="70" mass="7478">MVDRGAVSTLIMAPVSGIAAFLSKSDKALSLCLGTFPNAERFALFPGMLWKSAGVNASDRERSSFNCHDL</sequence>
<comment type="caution">
    <text evidence="1">The sequence shown here is derived from an EMBL/GenBank/DDBJ whole genome shotgun (WGS) entry which is preliminary data.</text>
</comment>
<evidence type="ECO:0000313" key="1">
    <source>
        <dbReference type="EMBL" id="CUX07858.1"/>
    </source>
</evidence>
<proteinExistence type="predicted"/>
<evidence type="ECO:0000313" key="2">
    <source>
        <dbReference type="Proteomes" id="UP000191812"/>
    </source>
</evidence>
<accession>A0ABM9V9Z4</accession>
<organism evidence="1 2">
    <name type="scientific">Agrobacterium genomosp. 13 str. CFBP 6927</name>
    <dbReference type="NCBI Taxonomy" id="1183428"/>
    <lineage>
        <taxon>Bacteria</taxon>
        <taxon>Pseudomonadati</taxon>
        <taxon>Pseudomonadota</taxon>
        <taxon>Alphaproteobacteria</taxon>
        <taxon>Hyphomicrobiales</taxon>
        <taxon>Rhizobiaceae</taxon>
        <taxon>Rhizobium/Agrobacterium group</taxon>
        <taxon>Agrobacterium</taxon>
        <taxon>Agrobacterium tumefaciens complex</taxon>
    </lineage>
</organism>
<dbReference type="EMBL" id="FBWH01000002">
    <property type="protein sequence ID" value="CUX07858.1"/>
    <property type="molecule type" value="Genomic_DNA"/>
</dbReference>
<name>A0ABM9V9Z4_9HYPH</name>
<keyword evidence="2" id="KW-1185">Reference proteome</keyword>
<gene>
    <name evidence="1" type="ORF">AGR13a_Cc100019</name>
</gene>
<dbReference type="Proteomes" id="UP000191812">
    <property type="component" value="Unassembled WGS sequence"/>
</dbReference>
<reference evidence="1 2" key="1">
    <citation type="submission" date="2016-01" db="EMBL/GenBank/DDBJ databases">
        <authorList>
            <person name="Regsiter A."/>
            <person name="william w."/>
        </authorList>
    </citation>
    <scope>NUCLEOTIDE SEQUENCE [LARGE SCALE GENOMIC DNA]</scope>
    <source>
        <strain evidence="1 2">CFBP 6927</strain>
    </source>
</reference>
<protein>
    <submittedName>
        <fullName evidence="1">Uncharacterized protein</fullName>
    </submittedName>
</protein>